<evidence type="ECO:0000313" key="3">
    <source>
        <dbReference type="Proteomes" id="UP000663992"/>
    </source>
</evidence>
<organism evidence="2 3">
    <name type="scientific">Bowmanella yangjiangensis</name>
    <dbReference type="NCBI Taxonomy" id="2811230"/>
    <lineage>
        <taxon>Bacteria</taxon>
        <taxon>Pseudomonadati</taxon>
        <taxon>Pseudomonadota</taxon>
        <taxon>Gammaproteobacteria</taxon>
        <taxon>Alteromonadales</taxon>
        <taxon>Alteromonadaceae</taxon>
        <taxon>Bowmanella</taxon>
    </lineage>
</organism>
<dbReference type="Proteomes" id="UP000663992">
    <property type="component" value="Unassembled WGS sequence"/>
</dbReference>
<accession>A0ABS3CUD2</accession>
<gene>
    <name evidence="2" type="ORF">J0A65_12680</name>
</gene>
<name>A0ABS3CUD2_9ALTE</name>
<keyword evidence="1" id="KW-1133">Transmembrane helix</keyword>
<sequence length="160" mass="17555">MKTDLLLDAIIIGVGATAVMDIWAFFLKRAMNIASLNFCMVGRWLCHMPEGRFTHTAIGKAEARDAECLVGWAAHYLIGVLFAFVWLLCINGIIQMSLFSALLFGAVTVLIPYFIMQPALGMGFMASNAPTPWRARGKSLITHLVFGLGMYLSALIIRGV</sequence>
<keyword evidence="3" id="KW-1185">Reference proteome</keyword>
<feature type="transmembrane region" description="Helical" evidence="1">
    <location>
        <begin position="5"/>
        <end position="26"/>
    </location>
</feature>
<dbReference type="EMBL" id="JAFKCS010000011">
    <property type="protein sequence ID" value="MBN7820727.1"/>
    <property type="molecule type" value="Genomic_DNA"/>
</dbReference>
<evidence type="ECO:0000256" key="1">
    <source>
        <dbReference type="SAM" id="Phobius"/>
    </source>
</evidence>
<dbReference type="RefSeq" id="WP_206594556.1">
    <property type="nucleotide sequence ID" value="NZ_JAFKCS010000011.1"/>
</dbReference>
<comment type="caution">
    <text evidence="2">The sequence shown here is derived from an EMBL/GenBank/DDBJ whole genome shotgun (WGS) entry which is preliminary data.</text>
</comment>
<dbReference type="Pfam" id="PF11158">
    <property type="entry name" value="DUF2938"/>
    <property type="match status" value="1"/>
</dbReference>
<keyword evidence="1" id="KW-0812">Transmembrane</keyword>
<feature type="transmembrane region" description="Helical" evidence="1">
    <location>
        <begin position="101"/>
        <end position="120"/>
    </location>
</feature>
<proteinExistence type="predicted"/>
<dbReference type="InterPro" id="IPR021329">
    <property type="entry name" value="DUF2938"/>
</dbReference>
<reference evidence="2 3" key="1">
    <citation type="submission" date="2021-03" db="EMBL/GenBank/DDBJ databases">
        <title>novel species isolated from a fishpond in China.</title>
        <authorList>
            <person name="Lu H."/>
            <person name="Cai Z."/>
        </authorList>
    </citation>
    <scope>NUCLEOTIDE SEQUENCE [LARGE SCALE GENOMIC DNA]</scope>
    <source>
        <strain evidence="2 3">Y57</strain>
    </source>
</reference>
<keyword evidence="1" id="KW-0472">Membrane</keyword>
<feature type="transmembrane region" description="Helical" evidence="1">
    <location>
        <begin position="73"/>
        <end position="94"/>
    </location>
</feature>
<protein>
    <submittedName>
        <fullName evidence="2">DUF2938 domain-containing protein</fullName>
    </submittedName>
</protein>
<evidence type="ECO:0000313" key="2">
    <source>
        <dbReference type="EMBL" id="MBN7820727.1"/>
    </source>
</evidence>
<feature type="transmembrane region" description="Helical" evidence="1">
    <location>
        <begin position="140"/>
        <end position="157"/>
    </location>
</feature>